<dbReference type="InterPro" id="IPR007356">
    <property type="entry name" value="tRNA_m1G_MeTrfase_euk"/>
</dbReference>
<dbReference type="HOGENOM" id="CLU_034384_0_0_1"/>
<dbReference type="InterPro" id="IPR016653">
    <property type="entry name" value="TRM10/TRM10A"/>
</dbReference>
<dbReference type="Proteomes" id="UP000001744">
    <property type="component" value="Unassembled WGS sequence"/>
</dbReference>
<evidence type="ECO:0000259" key="12">
    <source>
        <dbReference type="PROSITE" id="PS51675"/>
    </source>
</evidence>
<dbReference type="InterPro" id="IPR028564">
    <property type="entry name" value="MT_TRM10-typ"/>
</dbReference>
<feature type="compositionally biased region" description="Basic and acidic residues" evidence="11">
    <location>
        <begin position="17"/>
        <end position="27"/>
    </location>
</feature>
<dbReference type="InterPro" id="IPR038459">
    <property type="entry name" value="MT_TRM10-typ_sf"/>
</dbReference>
<proteinExistence type="predicted"/>
<dbReference type="CDD" id="cd18089">
    <property type="entry name" value="SPOUT_Trm10-like"/>
    <property type="match status" value="1"/>
</dbReference>
<evidence type="ECO:0000256" key="4">
    <source>
        <dbReference type="ARBA" id="ARBA00022679"/>
    </source>
</evidence>
<evidence type="ECO:0000313" key="13">
    <source>
        <dbReference type="EMBL" id="EEB09770.1"/>
    </source>
</evidence>
<dbReference type="EMBL" id="KE651167">
    <property type="protein sequence ID" value="EEB09770.1"/>
    <property type="molecule type" value="Genomic_DNA"/>
</dbReference>
<keyword evidence="4" id="KW-0808">Transferase</keyword>
<dbReference type="JaponicusDB" id="SJAG_04993">
    <property type="gene designation" value="trm10"/>
</dbReference>
<keyword evidence="5" id="KW-0949">S-adenosyl-L-methionine</keyword>
<dbReference type="VEuPathDB" id="FungiDB:SJAG_04993"/>
<keyword evidence="3 13" id="KW-0489">Methyltransferase</keyword>
<evidence type="ECO:0000313" key="15">
    <source>
        <dbReference type="Proteomes" id="UP000001744"/>
    </source>
</evidence>
<feature type="compositionally biased region" description="Basic and acidic residues" evidence="11">
    <location>
        <begin position="57"/>
        <end position="69"/>
    </location>
</feature>
<dbReference type="GO" id="GO:0052905">
    <property type="term" value="F:tRNA (guanosine(9)-N1)-methyltransferase activity"/>
    <property type="evidence" value="ECO:0007669"/>
    <property type="project" value="UniProtKB-EC"/>
</dbReference>
<evidence type="ECO:0000313" key="14">
    <source>
        <dbReference type="JaponicusDB" id="SJAG_04993"/>
    </source>
</evidence>
<feature type="compositionally biased region" description="Low complexity" evidence="11">
    <location>
        <begin position="28"/>
        <end position="38"/>
    </location>
</feature>
<feature type="domain" description="SAM-dependent MTase TRM10-type" evidence="12">
    <location>
        <begin position="96"/>
        <end position="291"/>
    </location>
</feature>
<name>B6K8B6_SCHJY</name>
<evidence type="ECO:0000256" key="5">
    <source>
        <dbReference type="ARBA" id="ARBA00022691"/>
    </source>
</evidence>
<dbReference type="PANTHER" id="PTHR13563">
    <property type="entry name" value="TRNA (GUANINE-9-) METHYLTRANSFERASE"/>
    <property type="match status" value="1"/>
</dbReference>
<feature type="binding site" evidence="10">
    <location>
        <position position="244"/>
    </location>
    <ligand>
        <name>S-adenosyl-L-methionine</name>
        <dbReference type="ChEBI" id="CHEBI:59789"/>
    </ligand>
</feature>
<feature type="binding site" evidence="10">
    <location>
        <position position="218"/>
    </location>
    <ligand>
        <name>S-adenosyl-L-methionine</name>
        <dbReference type="ChEBI" id="CHEBI:59789"/>
    </ligand>
</feature>
<dbReference type="GO" id="GO:0005634">
    <property type="term" value="C:nucleus"/>
    <property type="evidence" value="ECO:0000318"/>
    <property type="project" value="GO_Central"/>
</dbReference>
<dbReference type="Gene3D" id="3.40.1280.30">
    <property type="match status" value="1"/>
</dbReference>
<feature type="compositionally biased region" description="Basic residues" evidence="11">
    <location>
        <begin position="70"/>
        <end position="87"/>
    </location>
</feature>
<evidence type="ECO:0000256" key="10">
    <source>
        <dbReference type="PIRSR" id="PIRSR016323-2"/>
    </source>
</evidence>
<evidence type="ECO:0000256" key="8">
    <source>
        <dbReference type="ARBA" id="ARBA00048434"/>
    </source>
</evidence>
<dbReference type="EC" id="2.1.1.221" evidence="1"/>
<reference evidence="13 15" key="1">
    <citation type="journal article" date="2011" name="Science">
        <title>Comparative functional genomics of the fission yeasts.</title>
        <authorList>
            <person name="Rhind N."/>
            <person name="Chen Z."/>
            <person name="Yassour M."/>
            <person name="Thompson D.A."/>
            <person name="Haas B.J."/>
            <person name="Habib N."/>
            <person name="Wapinski I."/>
            <person name="Roy S."/>
            <person name="Lin M.F."/>
            <person name="Heiman D.I."/>
            <person name="Young S.K."/>
            <person name="Furuya K."/>
            <person name="Guo Y."/>
            <person name="Pidoux A."/>
            <person name="Chen H.M."/>
            <person name="Robbertse B."/>
            <person name="Goldberg J.M."/>
            <person name="Aoki K."/>
            <person name="Bayne E.H."/>
            <person name="Berlin A.M."/>
            <person name="Desjardins C.A."/>
            <person name="Dobbs E."/>
            <person name="Dukaj L."/>
            <person name="Fan L."/>
            <person name="FitzGerald M.G."/>
            <person name="French C."/>
            <person name="Gujja S."/>
            <person name="Hansen K."/>
            <person name="Keifenheim D."/>
            <person name="Levin J.Z."/>
            <person name="Mosher R.A."/>
            <person name="Mueller C.A."/>
            <person name="Pfiffner J."/>
            <person name="Priest M."/>
            <person name="Russ C."/>
            <person name="Smialowska A."/>
            <person name="Swoboda P."/>
            <person name="Sykes S.M."/>
            <person name="Vaughn M."/>
            <person name="Vengrova S."/>
            <person name="Yoder R."/>
            <person name="Zeng Q."/>
            <person name="Allshire R."/>
            <person name="Baulcombe D."/>
            <person name="Birren B.W."/>
            <person name="Brown W."/>
            <person name="Ekwall K."/>
            <person name="Kellis M."/>
            <person name="Leatherwood J."/>
            <person name="Levin H."/>
            <person name="Margalit H."/>
            <person name="Martienssen R."/>
            <person name="Nieduszynski C.A."/>
            <person name="Spatafora J.W."/>
            <person name="Friedman N."/>
            <person name="Dalgaard J.Z."/>
            <person name="Baumann P."/>
            <person name="Niki H."/>
            <person name="Regev A."/>
            <person name="Nusbaum C."/>
        </authorList>
    </citation>
    <scope>NUCLEOTIDE SEQUENCE [LARGE SCALE GENOMIC DNA]</scope>
    <source>
        <strain evidence="15">yFS275 / FY16936</strain>
    </source>
</reference>
<accession>B6K8B6</accession>
<feature type="active site" description="Proton acceptor" evidence="9">
    <location>
        <position position="222"/>
    </location>
</feature>
<gene>
    <name evidence="14" type="primary">trm10</name>
    <name evidence="13" type="ORF">SJAG_04993</name>
</gene>
<dbReference type="GeneID" id="7047475"/>
<dbReference type="OMA" id="FKKNDGW"/>
<dbReference type="PROSITE" id="PS51675">
    <property type="entry name" value="SAM_MT_TRM10"/>
    <property type="match status" value="1"/>
</dbReference>
<keyword evidence="15" id="KW-1185">Reference proteome</keyword>
<organism evidence="13 15">
    <name type="scientific">Schizosaccharomyces japonicus (strain yFS275 / FY16936)</name>
    <name type="common">Fission yeast</name>
    <dbReference type="NCBI Taxonomy" id="402676"/>
    <lineage>
        <taxon>Eukaryota</taxon>
        <taxon>Fungi</taxon>
        <taxon>Dikarya</taxon>
        <taxon>Ascomycota</taxon>
        <taxon>Taphrinomycotina</taxon>
        <taxon>Schizosaccharomycetes</taxon>
        <taxon>Schizosaccharomycetales</taxon>
        <taxon>Schizosaccharomycetaceae</taxon>
        <taxon>Schizosaccharomyces</taxon>
    </lineage>
</organism>
<evidence type="ECO:0000256" key="3">
    <source>
        <dbReference type="ARBA" id="ARBA00022603"/>
    </source>
</evidence>
<evidence type="ECO:0000256" key="1">
    <source>
        <dbReference type="ARBA" id="ARBA00012797"/>
    </source>
</evidence>
<feature type="compositionally biased region" description="Basic and acidic residues" evidence="11">
    <location>
        <begin position="307"/>
        <end position="324"/>
    </location>
</feature>
<dbReference type="SMR" id="B6K8B6"/>
<feature type="region of interest" description="Disordered" evidence="11">
    <location>
        <begin position="1"/>
        <end position="104"/>
    </location>
</feature>
<protein>
    <recommendedName>
        <fullName evidence="2">tRNA (guanine(9)-N1)-methyltransferase</fullName>
        <ecNumber evidence="1">2.1.1.221</ecNumber>
    </recommendedName>
    <alternativeName>
        <fullName evidence="7">tRNA methyltransferase 10</fullName>
    </alternativeName>
    <alternativeName>
        <fullName evidence="6">tRNA(m1G9)-methyltransferase</fullName>
    </alternativeName>
</protein>
<dbReference type="eggNOG" id="KOG2967">
    <property type="taxonomic scope" value="Eukaryota"/>
</dbReference>
<sequence length="349" mass="40391">MSVVEKELVPVQSTESEAAKEGLEETKSSNSTSQESSSINAEEPVQMSKSALKRLRRQQEWEAGREERARLRREKKKARKEERKRKKEAGEEVPSQKKKLRPGKVVPSNMRVVLDCAFDDLMNYKEINSLCQQVTRCYSANRTAIRPVHLYATSFGGRLKERQEFVLKGQQNNWKRMKSVEEDYMEVFKEEKDKLVYLSADSENDITELDEDKIYIIGAIVDKNRYKNLCNDKAEKQGIKTARLPIGQYIQMSDRKILTVNQVFEILSLWLEYRDWERAFLEIIPKRKGLQPKSHSTTASELDGDEVDRVTDLDDEKKSAEHVETTLNEDSEESKVDNITSTKADTDKQ</sequence>
<comment type="catalytic activity">
    <reaction evidence="8">
        <text>guanosine(9) in tRNA + S-adenosyl-L-methionine = N(1)-methylguanosine(9) in tRNA + S-adenosyl-L-homocysteine + H(+)</text>
        <dbReference type="Rhea" id="RHEA:43156"/>
        <dbReference type="Rhea" id="RHEA-COMP:10367"/>
        <dbReference type="Rhea" id="RHEA-COMP:10368"/>
        <dbReference type="ChEBI" id="CHEBI:15378"/>
        <dbReference type="ChEBI" id="CHEBI:57856"/>
        <dbReference type="ChEBI" id="CHEBI:59789"/>
        <dbReference type="ChEBI" id="CHEBI:73542"/>
        <dbReference type="ChEBI" id="CHEBI:74269"/>
        <dbReference type="EC" id="2.1.1.221"/>
    </reaction>
</comment>
<dbReference type="PANTHER" id="PTHR13563:SF13">
    <property type="entry name" value="TRNA METHYLTRANSFERASE 10 HOMOLOG A"/>
    <property type="match status" value="1"/>
</dbReference>
<dbReference type="GO" id="GO:0000049">
    <property type="term" value="F:tRNA binding"/>
    <property type="evidence" value="ECO:0000318"/>
    <property type="project" value="GO_Central"/>
</dbReference>
<dbReference type="GO" id="GO:0002939">
    <property type="term" value="P:tRNA N1-guanine methylation"/>
    <property type="evidence" value="ECO:0000318"/>
    <property type="project" value="GO_Central"/>
</dbReference>
<evidence type="ECO:0000256" key="11">
    <source>
        <dbReference type="SAM" id="MobiDB-lite"/>
    </source>
</evidence>
<feature type="region of interest" description="Disordered" evidence="11">
    <location>
        <begin position="291"/>
        <end position="349"/>
    </location>
</feature>
<evidence type="ECO:0000256" key="2">
    <source>
        <dbReference type="ARBA" id="ARBA00020451"/>
    </source>
</evidence>
<dbReference type="FunFam" id="3.40.1280.30:FF:000001">
    <property type="entry name" value="tRNA methyltransferase 10 homolog A"/>
    <property type="match status" value="1"/>
</dbReference>
<dbReference type="RefSeq" id="XP_002176063.1">
    <property type="nucleotide sequence ID" value="XM_002176027.2"/>
</dbReference>
<evidence type="ECO:0000256" key="6">
    <source>
        <dbReference type="ARBA" id="ARBA00031792"/>
    </source>
</evidence>
<dbReference type="AlphaFoldDB" id="B6K8B6"/>
<feature type="binding site" evidence="10">
    <location>
        <position position="230"/>
    </location>
    <ligand>
        <name>S-adenosyl-L-methionine</name>
        <dbReference type="ChEBI" id="CHEBI:59789"/>
    </ligand>
</feature>
<evidence type="ECO:0000256" key="9">
    <source>
        <dbReference type="PIRSR" id="PIRSR016323-1"/>
    </source>
</evidence>
<dbReference type="STRING" id="402676.B6K8B6"/>
<feature type="binding site" evidence="10">
    <location>
        <position position="198"/>
    </location>
    <ligand>
        <name>S-adenosyl-L-methionine</name>
        <dbReference type="ChEBI" id="CHEBI:59789"/>
    </ligand>
</feature>
<evidence type="ECO:0000256" key="7">
    <source>
        <dbReference type="ARBA" id="ARBA00032166"/>
    </source>
</evidence>
<dbReference type="PIRSF" id="PIRSF016323">
    <property type="entry name" value="tRNA_m1G_mtfrase_met"/>
    <property type="match status" value="1"/>
</dbReference>
<dbReference type="OrthoDB" id="278300at2759"/>